<proteinExistence type="predicted"/>
<keyword evidence="1" id="KW-0732">Signal</keyword>
<gene>
    <name evidence="2" type="ORF">BD626DRAFT_568818</name>
</gene>
<organism evidence="2 3">
    <name type="scientific">Schizophyllum amplum</name>
    <dbReference type="NCBI Taxonomy" id="97359"/>
    <lineage>
        <taxon>Eukaryota</taxon>
        <taxon>Fungi</taxon>
        <taxon>Dikarya</taxon>
        <taxon>Basidiomycota</taxon>
        <taxon>Agaricomycotina</taxon>
        <taxon>Agaricomycetes</taxon>
        <taxon>Agaricomycetidae</taxon>
        <taxon>Agaricales</taxon>
        <taxon>Schizophyllaceae</taxon>
        <taxon>Schizophyllum</taxon>
    </lineage>
</organism>
<dbReference type="Proteomes" id="UP000320762">
    <property type="component" value="Unassembled WGS sequence"/>
</dbReference>
<feature type="chain" id="PRO_5022223541" evidence="1">
    <location>
        <begin position="26"/>
        <end position="180"/>
    </location>
</feature>
<dbReference type="EMBL" id="VDMD01000009">
    <property type="protein sequence ID" value="TRM63412.1"/>
    <property type="molecule type" value="Genomic_DNA"/>
</dbReference>
<evidence type="ECO:0000313" key="2">
    <source>
        <dbReference type="EMBL" id="TRM63412.1"/>
    </source>
</evidence>
<accession>A0A550CF46</accession>
<evidence type="ECO:0000313" key="3">
    <source>
        <dbReference type="Proteomes" id="UP000320762"/>
    </source>
</evidence>
<dbReference type="OrthoDB" id="6512771at2759"/>
<keyword evidence="3" id="KW-1185">Reference proteome</keyword>
<name>A0A550CF46_9AGAR</name>
<reference evidence="2 3" key="1">
    <citation type="journal article" date="2019" name="New Phytol.">
        <title>Comparative genomics reveals unique wood-decay strategies and fruiting body development in the Schizophyllaceae.</title>
        <authorList>
            <person name="Almasi E."/>
            <person name="Sahu N."/>
            <person name="Krizsan K."/>
            <person name="Balint B."/>
            <person name="Kovacs G.M."/>
            <person name="Kiss B."/>
            <person name="Cseklye J."/>
            <person name="Drula E."/>
            <person name="Henrissat B."/>
            <person name="Nagy I."/>
            <person name="Chovatia M."/>
            <person name="Adam C."/>
            <person name="LaButti K."/>
            <person name="Lipzen A."/>
            <person name="Riley R."/>
            <person name="Grigoriev I.V."/>
            <person name="Nagy L.G."/>
        </authorList>
    </citation>
    <scope>NUCLEOTIDE SEQUENCE [LARGE SCALE GENOMIC DNA]</scope>
    <source>
        <strain evidence="2 3">NL-1724</strain>
    </source>
</reference>
<dbReference type="AlphaFoldDB" id="A0A550CF46"/>
<feature type="signal peptide" evidence="1">
    <location>
        <begin position="1"/>
        <end position="25"/>
    </location>
</feature>
<evidence type="ECO:0000256" key="1">
    <source>
        <dbReference type="SAM" id="SignalP"/>
    </source>
</evidence>
<sequence>MLAERSLPRLPHLLLLHSLAQPIWSCSPNLIVITEGEAQYCWTIFHSKCIRSWASKSVKETTEFWRARTQDKPGDWRCSRAGARLYTLTGEHADKTERVRLASLPSATPVSMAEMTEDLEKALELILAIPGTRKPDVVVTRVMSPATRKHVRQALVKARVAESDVLPTDTQNEIVHSLTE</sequence>
<protein>
    <submittedName>
        <fullName evidence="2">Uncharacterized protein</fullName>
    </submittedName>
</protein>
<comment type="caution">
    <text evidence="2">The sequence shown here is derived from an EMBL/GenBank/DDBJ whole genome shotgun (WGS) entry which is preliminary data.</text>
</comment>